<dbReference type="Pfam" id="PF00646">
    <property type="entry name" value="F-box"/>
    <property type="match status" value="1"/>
</dbReference>
<feature type="domain" description="F-box" evidence="4">
    <location>
        <begin position="2"/>
        <end position="49"/>
    </location>
</feature>
<dbReference type="EMBL" id="CAJNOI010000117">
    <property type="protein sequence ID" value="CAF1087090.1"/>
    <property type="molecule type" value="Genomic_DNA"/>
</dbReference>
<evidence type="ECO:0000313" key="7">
    <source>
        <dbReference type="Proteomes" id="UP000663832"/>
    </source>
</evidence>
<dbReference type="InterPro" id="IPR032675">
    <property type="entry name" value="LRR_dom_sf"/>
</dbReference>
<dbReference type="PROSITE" id="PS50181">
    <property type="entry name" value="FBOX"/>
    <property type="match status" value="1"/>
</dbReference>
<dbReference type="SUPFAM" id="SSF52833">
    <property type="entry name" value="Thioredoxin-like"/>
    <property type="match status" value="1"/>
</dbReference>
<comment type="caution">
    <text evidence="6">The sequence shown here is derived from an EMBL/GenBank/DDBJ whole genome shotgun (WGS) entry which is preliminary data.</text>
</comment>
<dbReference type="PANTHER" id="PTHR24113">
    <property type="entry name" value="RAN GTPASE-ACTIVATING PROTEIN 1"/>
    <property type="match status" value="1"/>
</dbReference>
<keyword evidence="7" id="KW-1185">Reference proteome</keyword>
<keyword evidence="3" id="KW-0677">Repeat</keyword>
<dbReference type="Pfam" id="PF13516">
    <property type="entry name" value="LRR_6"/>
    <property type="match status" value="6"/>
</dbReference>
<dbReference type="InterPro" id="IPR027038">
    <property type="entry name" value="RanGap"/>
</dbReference>
<dbReference type="InterPro" id="IPR049483">
    <property type="entry name" value="FAF1_2-like_UAS"/>
</dbReference>
<dbReference type="GO" id="GO:0006913">
    <property type="term" value="P:nucleocytoplasmic transport"/>
    <property type="evidence" value="ECO:0007669"/>
    <property type="project" value="TreeGrafter"/>
</dbReference>
<dbReference type="GO" id="GO:0048471">
    <property type="term" value="C:perinuclear region of cytoplasm"/>
    <property type="evidence" value="ECO:0007669"/>
    <property type="project" value="TreeGrafter"/>
</dbReference>
<keyword evidence="2" id="KW-0433">Leucine-rich repeat</keyword>
<dbReference type="Proteomes" id="UP000663832">
    <property type="component" value="Unassembled WGS sequence"/>
</dbReference>
<evidence type="ECO:0000313" key="6">
    <source>
        <dbReference type="EMBL" id="CAF1144506.1"/>
    </source>
</evidence>
<dbReference type="GO" id="GO:0005096">
    <property type="term" value="F:GTPase activator activity"/>
    <property type="evidence" value="ECO:0007669"/>
    <property type="project" value="UniProtKB-KW"/>
</dbReference>
<keyword evidence="1" id="KW-0343">GTPase activation</keyword>
<name>A0A814S9M5_9BILA</name>
<evidence type="ECO:0000259" key="4">
    <source>
        <dbReference type="PROSITE" id="PS50181"/>
    </source>
</evidence>
<dbReference type="InterPro" id="IPR001611">
    <property type="entry name" value="Leu-rich_rpt"/>
</dbReference>
<reference evidence="6" key="1">
    <citation type="submission" date="2021-02" db="EMBL/GenBank/DDBJ databases">
        <authorList>
            <person name="Nowell W R."/>
        </authorList>
    </citation>
    <scope>NUCLEOTIDE SEQUENCE</scope>
</reference>
<dbReference type="SMART" id="SM00594">
    <property type="entry name" value="UAS"/>
    <property type="match status" value="1"/>
</dbReference>
<dbReference type="InterPro" id="IPR036249">
    <property type="entry name" value="Thioredoxin-like_sf"/>
</dbReference>
<dbReference type="GO" id="GO:0031267">
    <property type="term" value="F:small GTPase binding"/>
    <property type="evidence" value="ECO:0007669"/>
    <property type="project" value="TreeGrafter"/>
</dbReference>
<evidence type="ECO:0000256" key="3">
    <source>
        <dbReference type="ARBA" id="ARBA00022737"/>
    </source>
</evidence>
<dbReference type="EMBL" id="CAJNOM010000150">
    <property type="protein sequence ID" value="CAF1144506.1"/>
    <property type="molecule type" value="Genomic_DNA"/>
</dbReference>
<dbReference type="SUPFAM" id="SSF52047">
    <property type="entry name" value="RNI-like"/>
    <property type="match status" value="1"/>
</dbReference>
<sequence length="762" mass="87740">MTASFQTLPVELFYRILDKLDILTIIISCRNVCARLNAITDSYDRYQKIKTLDFHGNHIGYHEAYHLANALKNDKVALTTLNLSNNSIGYQGIYYLTQILESNTTLKNLRLNRSSIGVAGAHFLANALKKNTNLTVIEIQQNKIDNDGTNYLANMLKYNKTLTTLDLAQNHITDEGAKYLAIALRDNSTLKTLNLSNNRIPANGIHSLGNTLEINTSLTTLHFRCNRIDHEGAQYLANALCTNKTLTTLDLTNNNIDNEGATYLANALENNTSFDTDESDYDNFDDDNSSIKKPPLPDNCQDEVQGIDDISACFMNRYNACPVFYRDSLDNACQEAFKSTIIKERRPVLLYIHHDRSTYTNVFCSNIFCSETLIEYLLDNYIVWPWDITYESNRNKLIQIWEKLSPAKPLENYSLEQYPLLIGIMRKSSKESPWLSSSEYEWKLLLTRDRLTRTQEAVTRETLKQELETFNKECHDHEETLSFDFSARSGLCSKVMLEIVQYLSLNDMVNAFSSSILPLLYEHETKVHISQTSTAFFNMVLWKIRPEQIVSLRLNPSPLFPEIPSFMLNSFSNLISLTLVNPMHVGEINKYAFYFPKLICLSLYYDNEADFLEIRSILSQIREPIKRFEIHCAGAFCTHYNGYELYQSSLQDWNVEYFLIEIGPLLLPSMSQCIQGCKSCFLATILKFINTMVNVRHVRLITDKCNLDQFLDWNEWKNSTSNCKKLKTITVETWTHTSSGERYVEKAMEFYTCPQNHQTITD</sequence>
<accession>A0A814S9M5</accession>
<protein>
    <recommendedName>
        <fullName evidence="4">F-box domain-containing protein</fullName>
    </recommendedName>
</protein>
<dbReference type="PANTHER" id="PTHR24113:SF12">
    <property type="entry name" value="RAN GTPASE-ACTIVATING PROTEIN 1"/>
    <property type="match status" value="1"/>
</dbReference>
<dbReference type="Proteomes" id="UP000663877">
    <property type="component" value="Unassembled WGS sequence"/>
</dbReference>
<proteinExistence type="predicted"/>
<dbReference type="GO" id="GO:0005634">
    <property type="term" value="C:nucleus"/>
    <property type="evidence" value="ECO:0007669"/>
    <property type="project" value="TreeGrafter"/>
</dbReference>
<evidence type="ECO:0000256" key="1">
    <source>
        <dbReference type="ARBA" id="ARBA00022468"/>
    </source>
</evidence>
<gene>
    <name evidence="5" type="ORF">BJG266_LOCUS20594</name>
    <name evidence="6" type="ORF">QVE165_LOCUS22669</name>
</gene>
<dbReference type="Gene3D" id="3.80.10.10">
    <property type="entry name" value="Ribonuclease Inhibitor"/>
    <property type="match status" value="3"/>
</dbReference>
<dbReference type="Gene3D" id="3.40.30.10">
    <property type="entry name" value="Glutaredoxin"/>
    <property type="match status" value="1"/>
</dbReference>
<organism evidence="6 7">
    <name type="scientific">Adineta steineri</name>
    <dbReference type="NCBI Taxonomy" id="433720"/>
    <lineage>
        <taxon>Eukaryota</taxon>
        <taxon>Metazoa</taxon>
        <taxon>Spiralia</taxon>
        <taxon>Gnathifera</taxon>
        <taxon>Rotifera</taxon>
        <taxon>Eurotatoria</taxon>
        <taxon>Bdelloidea</taxon>
        <taxon>Adinetida</taxon>
        <taxon>Adinetidae</taxon>
        <taxon>Adineta</taxon>
    </lineage>
</organism>
<dbReference type="OrthoDB" id="1920064at2759"/>
<evidence type="ECO:0000313" key="5">
    <source>
        <dbReference type="EMBL" id="CAF1087090.1"/>
    </source>
</evidence>
<dbReference type="InterPro" id="IPR001810">
    <property type="entry name" value="F-box_dom"/>
</dbReference>
<evidence type="ECO:0000256" key="2">
    <source>
        <dbReference type="ARBA" id="ARBA00022614"/>
    </source>
</evidence>
<dbReference type="GO" id="GO:0005829">
    <property type="term" value="C:cytosol"/>
    <property type="evidence" value="ECO:0007669"/>
    <property type="project" value="TreeGrafter"/>
</dbReference>
<dbReference type="InterPro" id="IPR006577">
    <property type="entry name" value="UAS"/>
</dbReference>
<dbReference type="AlphaFoldDB" id="A0A814S9M5"/>
<dbReference type="SMART" id="SM00368">
    <property type="entry name" value="LRR_RI"/>
    <property type="match status" value="8"/>
</dbReference>
<dbReference type="Pfam" id="PF21021">
    <property type="entry name" value="FAF1"/>
    <property type="match status" value="1"/>
</dbReference>